<dbReference type="InterPro" id="IPR050315">
    <property type="entry name" value="FAD-oxidoreductase_2"/>
</dbReference>
<dbReference type="EMBL" id="JBBNOP010000006">
    <property type="protein sequence ID" value="MEQ3363090.1"/>
    <property type="molecule type" value="Genomic_DNA"/>
</dbReference>
<dbReference type="Proteomes" id="UP001487305">
    <property type="component" value="Unassembled WGS sequence"/>
</dbReference>
<evidence type="ECO:0000313" key="8">
    <source>
        <dbReference type="Proteomes" id="UP001487305"/>
    </source>
</evidence>
<sequence length="560" mass="58232">MKAIHGSLDRRGFLKGAALSAVGVGALGVLGGCSPSTDAPSNGKDASQGESTLPSWENPPAAIPESDISETKDFEIVVVGAGVAGGAAFARACEGGAKAALVEKMDTFSARGMDNAAIDTKKQAEAGIVLDKAKIVNDLVTAGGYKVNGQLIKLWADQSGRVYDDITEMIEGQGLTVAIASLEETNMDADGFWNRTYPVTHTFGVPELGNGAAQQNILSSFIDRGTAAGGEVYYSSPAQQLITDDSGRVVGVVCRQGDDYVRFNASKAVVLATGDYAGNPEMVDKWAPLLKEAATSVYTPAGANTGDSVNMAFWAGGAMQKGGAAAMIHPIMGGGACGTYSFLRVNKDGGRFCNEDTPLPGITNAYMVAPNHTVWTVMDADFATQVTQMSKLSMYNGTTSGPFDPTLGITPEDGMQQTIEAGTSVTGDTIAELAKAMGVPEEALEKTVTRYNELADLGRDDDFGKDAANLFPIKKAPFYASQVTAVLLSCTTGLDVDSNLNVCTAEGAAIEGLYAIGNTAGNFFADGYPMVCPGISHGRAITFGYVLGEALAQDKSVQEI</sequence>
<comment type="cofactor">
    <cofactor evidence="1">
        <name>FAD</name>
        <dbReference type="ChEBI" id="CHEBI:57692"/>
    </cofactor>
</comment>
<dbReference type="InterPro" id="IPR027477">
    <property type="entry name" value="Succ_DH/fumarate_Rdtase_cat_sf"/>
</dbReference>
<dbReference type="InterPro" id="IPR003953">
    <property type="entry name" value="FAD-dep_OxRdtase_2_FAD-bd"/>
</dbReference>
<keyword evidence="2" id="KW-0285">Flavoprotein</keyword>
<name>A0ABV1JDC3_9ACTN</name>
<evidence type="ECO:0000259" key="6">
    <source>
        <dbReference type="Pfam" id="PF00890"/>
    </source>
</evidence>
<proteinExistence type="predicted"/>
<accession>A0ABV1JDC3</accession>
<feature type="domain" description="FAD-dependent oxidoreductase 2 FAD-binding" evidence="6">
    <location>
        <begin position="76"/>
        <end position="523"/>
    </location>
</feature>
<dbReference type="RefSeq" id="WP_102375856.1">
    <property type="nucleotide sequence ID" value="NZ_JBBNOP010000006.1"/>
</dbReference>
<dbReference type="InterPro" id="IPR036188">
    <property type="entry name" value="FAD/NAD-bd_sf"/>
</dbReference>
<evidence type="ECO:0000313" key="7">
    <source>
        <dbReference type="EMBL" id="MEQ3363090.1"/>
    </source>
</evidence>
<protein>
    <submittedName>
        <fullName evidence="7">FAD-binding protein</fullName>
    </submittedName>
</protein>
<gene>
    <name evidence="7" type="ORF">AAA083_08890</name>
</gene>
<evidence type="ECO:0000256" key="5">
    <source>
        <dbReference type="SAM" id="MobiDB-lite"/>
    </source>
</evidence>
<dbReference type="Gene3D" id="3.50.50.60">
    <property type="entry name" value="FAD/NAD(P)-binding domain"/>
    <property type="match status" value="1"/>
</dbReference>
<dbReference type="PROSITE" id="PS51257">
    <property type="entry name" value="PROKAR_LIPOPROTEIN"/>
    <property type="match status" value="1"/>
</dbReference>
<dbReference type="PROSITE" id="PS51318">
    <property type="entry name" value="TAT"/>
    <property type="match status" value="1"/>
</dbReference>
<dbReference type="SUPFAM" id="SSF56425">
    <property type="entry name" value="Succinate dehydrogenase/fumarate reductase flavoprotein, catalytic domain"/>
    <property type="match status" value="1"/>
</dbReference>
<dbReference type="SUPFAM" id="SSF51905">
    <property type="entry name" value="FAD/NAD(P)-binding domain"/>
    <property type="match status" value="1"/>
</dbReference>
<dbReference type="PANTHER" id="PTHR43400">
    <property type="entry name" value="FUMARATE REDUCTASE"/>
    <property type="match status" value="1"/>
</dbReference>
<dbReference type="InterPro" id="IPR006311">
    <property type="entry name" value="TAT_signal"/>
</dbReference>
<evidence type="ECO:0000256" key="3">
    <source>
        <dbReference type="ARBA" id="ARBA00022827"/>
    </source>
</evidence>
<dbReference type="NCBIfam" id="TIGR01409">
    <property type="entry name" value="TAT_signal_seq"/>
    <property type="match status" value="1"/>
</dbReference>
<feature type="region of interest" description="Disordered" evidence="5">
    <location>
        <begin position="37"/>
        <end position="65"/>
    </location>
</feature>
<organism evidence="7 8">
    <name type="scientific">Raoultibacter massiliensis</name>
    <dbReference type="NCBI Taxonomy" id="1852371"/>
    <lineage>
        <taxon>Bacteria</taxon>
        <taxon>Bacillati</taxon>
        <taxon>Actinomycetota</taxon>
        <taxon>Coriobacteriia</taxon>
        <taxon>Eggerthellales</taxon>
        <taxon>Eggerthellaceae</taxon>
        <taxon>Raoultibacter</taxon>
    </lineage>
</organism>
<feature type="compositionally biased region" description="Polar residues" evidence="5">
    <location>
        <begin position="37"/>
        <end position="55"/>
    </location>
</feature>
<reference evidence="7 8" key="1">
    <citation type="submission" date="2024-04" db="EMBL/GenBank/DDBJ databases">
        <title>Human intestinal bacterial collection.</title>
        <authorList>
            <person name="Pauvert C."/>
            <person name="Hitch T.C.A."/>
            <person name="Clavel T."/>
        </authorList>
    </citation>
    <scope>NUCLEOTIDE SEQUENCE [LARGE SCALE GENOMIC DNA]</scope>
    <source>
        <strain evidence="7 8">CLA-KB-H42</strain>
    </source>
</reference>
<evidence type="ECO:0000256" key="4">
    <source>
        <dbReference type="ARBA" id="ARBA00023002"/>
    </source>
</evidence>
<dbReference type="Pfam" id="PF00890">
    <property type="entry name" value="FAD_binding_2"/>
    <property type="match status" value="1"/>
</dbReference>
<keyword evidence="3" id="KW-0274">FAD</keyword>
<dbReference type="InterPro" id="IPR019546">
    <property type="entry name" value="TAT_signal_bac_arc"/>
</dbReference>
<evidence type="ECO:0000256" key="2">
    <source>
        <dbReference type="ARBA" id="ARBA00022630"/>
    </source>
</evidence>
<keyword evidence="8" id="KW-1185">Reference proteome</keyword>
<dbReference type="PANTHER" id="PTHR43400:SF10">
    <property type="entry name" value="3-OXOSTEROID 1-DEHYDROGENASE"/>
    <property type="match status" value="1"/>
</dbReference>
<evidence type="ECO:0000256" key="1">
    <source>
        <dbReference type="ARBA" id="ARBA00001974"/>
    </source>
</evidence>
<comment type="caution">
    <text evidence="7">The sequence shown here is derived from an EMBL/GenBank/DDBJ whole genome shotgun (WGS) entry which is preliminary data.</text>
</comment>
<dbReference type="Gene3D" id="3.90.700.10">
    <property type="entry name" value="Succinate dehydrogenase/fumarate reductase flavoprotein, catalytic domain"/>
    <property type="match status" value="1"/>
</dbReference>
<keyword evidence="4" id="KW-0560">Oxidoreductase</keyword>